<dbReference type="EMBL" id="JASPKZ010009799">
    <property type="protein sequence ID" value="KAJ9576336.1"/>
    <property type="molecule type" value="Genomic_DNA"/>
</dbReference>
<comment type="caution">
    <text evidence="2">The sequence shown here is derived from an EMBL/GenBank/DDBJ whole genome shotgun (WGS) entry which is preliminary data.</text>
</comment>
<gene>
    <name evidence="2" type="ORF">L9F63_006781</name>
</gene>
<sequence length="206" mass="21876">NESAAEEVKISNEDKTDNTIKYLESSRSHQRDDVMNRIQEGTNNAAFLNPQEHHSDIADEMVVYSSEEKSIEEINKSNVMEGEDKAENSKTSDKSQGNFGTANDPVYDGNDNVRASDTGTDTGFIPGLPQVSLPTGGQQIAQGNIPGLGSTSNGPTPTLFIGGFSILMMPMPGMSDMMTGLAQNMLPLLQGQGLPAAGSLPNLAQG</sequence>
<reference evidence="2" key="1">
    <citation type="journal article" date="2023" name="IScience">
        <title>Live-bearing cockroach genome reveals convergent evolutionary mechanisms linked to viviparity in insects and beyond.</title>
        <authorList>
            <person name="Fouks B."/>
            <person name="Harrison M.C."/>
            <person name="Mikhailova A.A."/>
            <person name="Marchal E."/>
            <person name="English S."/>
            <person name="Carruthers M."/>
            <person name="Jennings E.C."/>
            <person name="Chiamaka E.L."/>
            <person name="Frigard R.A."/>
            <person name="Pippel M."/>
            <person name="Attardo G.M."/>
            <person name="Benoit J.B."/>
            <person name="Bornberg-Bauer E."/>
            <person name="Tobe S.S."/>
        </authorList>
    </citation>
    <scope>NUCLEOTIDE SEQUENCE</scope>
    <source>
        <strain evidence="2">Stay&amp;Tobe</strain>
    </source>
</reference>
<feature type="compositionally biased region" description="Basic and acidic residues" evidence="1">
    <location>
        <begin position="82"/>
        <end position="93"/>
    </location>
</feature>
<reference evidence="2" key="2">
    <citation type="submission" date="2023-05" db="EMBL/GenBank/DDBJ databases">
        <authorList>
            <person name="Fouks B."/>
        </authorList>
    </citation>
    <scope>NUCLEOTIDE SEQUENCE</scope>
    <source>
        <strain evidence="2">Stay&amp;Tobe</strain>
        <tissue evidence="2">Testes</tissue>
    </source>
</reference>
<feature type="non-terminal residue" evidence="2">
    <location>
        <position position="1"/>
    </location>
</feature>
<proteinExistence type="predicted"/>
<dbReference type="Proteomes" id="UP001233999">
    <property type="component" value="Unassembled WGS sequence"/>
</dbReference>
<keyword evidence="3" id="KW-1185">Reference proteome</keyword>
<name>A0AAD7Z9E4_DIPPU</name>
<feature type="region of interest" description="Disordered" evidence="1">
    <location>
        <begin position="133"/>
        <end position="154"/>
    </location>
</feature>
<evidence type="ECO:0000313" key="3">
    <source>
        <dbReference type="Proteomes" id="UP001233999"/>
    </source>
</evidence>
<evidence type="ECO:0000256" key="1">
    <source>
        <dbReference type="SAM" id="MobiDB-lite"/>
    </source>
</evidence>
<feature type="compositionally biased region" description="Polar residues" evidence="1">
    <location>
        <begin position="133"/>
        <end position="142"/>
    </location>
</feature>
<organism evidence="2 3">
    <name type="scientific">Diploptera punctata</name>
    <name type="common">Pacific beetle cockroach</name>
    <dbReference type="NCBI Taxonomy" id="6984"/>
    <lineage>
        <taxon>Eukaryota</taxon>
        <taxon>Metazoa</taxon>
        <taxon>Ecdysozoa</taxon>
        <taxon>Arthropoda</taxon>
        <taxon>Hexapoda</taxon>
        <taxon>Insecta</taxon>
        <taxon>Pterygota</taxon>
        <taxon>Neoptera</taxon>
        <taxon>Polyneoptera</taxon>
        <taxon>Dictyoptera</taxon>
        <taxon>Blattodea</taxon>
        <taxon>Blaberoidea</taxon>
        <taxon>Blaberidae</taxon>
        <taxon>Diplopterinae</taxon>
        <taxon>Diploptera</taxon>
    </lineage>
</organism>
<accession>A0AAD7Z9E4</accession>
<protein>
    <submittedName>
        <fullName evidence="2">Uncharacterized protein</fullName>
    </submittedName>
</protein>
<evidence type="ECO:0000313" key="2">
    <source>
        <dbReference type="EMBL" id="KAJ9576336.1"/>
    </source>
</evidence>
<dbReference type="AlphaFoldDB" id="A0AAD7Z9E4"/>
<feature type="region of interest" description="Disordered" evidence="1">
    <location>
        <begin position="73"/>
        <end position="121"/>
    </location>
</feature>